<evidence type="ECO:0000313" key="1">
    <source>
        <dbReference type="EMBL" id="GIG99106.1"/>
    </source>
</evidence>
<protein>
    <submittedName>
        <fullName evidence="1">Uncharacterized protein</fullName>
    </submittedName>
</protein>
<proteinExistence type="predicted"/>
<reference evidence="1 2" key="1">
    <citation type="submission" date="2021-01" db="EMBL/GenBank/DDBJ databases">
        <title>Whole genome shotgun sequence of Plantactinospora mayteni NBRC 109088.</title>
        <authorList>
            <person name="Komaki H."/>
            <person name="Tamura T."/>
        </authorList>
    </citation>
    <scope>NUCLEOTIDE SEQUENCE [LARGE SCALE GENOMIC DNA]</scope>
    <source>
        <strain evidence="1 2">NBRC 109088</strain>
    </source>
</reference>
<comment type="caution">
    <text evidence="1">The sequence shown here is derived from an EMBL/GenBank/DDBJ whole genome shotgun (WGS) entry which is preliminary data.</text>
</comment>
<dbReference type="Proteomes" id="UP000621500">
    <property type="component" value="Unassembled WGS sequence"/>
</dbReference>
<name>A0ABQ4EWT9_9ACTN</name>
<gene>
    <name evidence="1" type="ORF">Pma05_56790</name>
</gene>
<accession>A0ABQ4EWT9</accession>
<dbReference type="EMBL" id="BONX01000040">
    <property type="protein sequence ID" value="GIG99106.1"/>
    <property type="molecule type" value="Genomic_DNA"/>
</dbReference>
<evidence type="ECO:0000313" key="2">
    <source>
        <dbReference type="Proteomes" id="UP000621500"/>
    </source>
</evidence>
<sequence length="152" mass="16832">MLKARKVSAWRSRYEISVRGRFVTTWDNAFWRSGGDFELDGQRYQVRGNAWGNRFTLLDAAGGAVASADRVGRKRWTVEAGGQTYHFQRASLFGSEQELHAAGRRIGSVRRTGFWRGDAVADLPGLPLPVQVFVLGVVITMWSQQAAVAASS</sequence>
<dbReference type="RefSeq" id="WP_203860515.1">
    <property type="nucleotide sequence ID" value="NZ_BAAAZQ010000009.1"/>
</dbReference>
<keyword evidence="2" id="KW-1185">Reference proteome</keyword>
<organism evidence="1 2">
    <name type="scientific">Plantactinospora mayteni</name>
    <dbReference type="NCBI Taxonomy" id="566021"/>
    <lineage>
        <taxon>Bacteria</taxon>
        <taxon>Bacillati</taxon>
        <taxon>Actinomycetota</taxon>
        <taxon>Actinomycetes</taxon>
        <taxon>Micromonosporales</taxon>
        <taxon>Micromonosporaceae</taxon>
        <taxon>Plantactinospora</taxon>
    </lineage>
</organism>